<feature type="compositionally biased region" description="Basic and acidic residues" evidence="1">
    <location>
        <begin position="9"/>
        <end position="27"/>
    </location>
</feature>
<feature type="domain" description="Probable double zinc ribbon" evidence="2">
    <location>
        <begin position="167"/>
        <end position="252"/>
    </location>
</feature>
<dbReference type="Proteomes" id="UP000472372">
    <property type="component" value="Chromosome 5"/>
</dbReference>
<gene>
    <name evidence="3" type="ORF">PTTW11_06240</name>
</gene>
<feature type="compositionally biased region" description="Polar residues" evidence="1">
    <location>
        <begin position="37"/>
        <end position="53"/>
    </location>
</feature>
<dbReference type="EMBL" id="HG992981">
    <property type="protein sequence ID" value="CAE7177814.1"/>
    <property type="molecule type" value="Genomic_DNA"/>
</dbReference>
<organism evidence="3 4">
    <name type="scientific">Pyrenophora teres f. teres</name>
    <dbReference type="NCBI Taxonomy" id="97479"/>
    <lineage>
        <taxon>Eukaryota</taxon>
        <taxon>Fungi</taxon>
        <taxon>Dikarya</taxon>
        <taxon>Ascomycota</taxon>
        <taxon>Pezizomycotina</taxon>
        <taxon>Dothideomycetes</taxon>
        <taxon>Pleosporomycetidae</taxon>
        <taxon>Pleosporales</taxon>
        <taxon>Pleosporineae</taxon>
        <taxon>Pleosporaceae</taxon>
        <taxon>Pyrenophora</taxon>
    </lineage>
</organism>
<reference evidence="3" key="1">
    <citation type="submission" date="2021-02" db="EMBL/GenBank/DDBJ databases">
        <authorList>
            <person name="Syme A R."/>
            <person name="Syme A R."/>
            <person name="Moolhuijzen P."/>
        </authorList>
    </citation>
    <scope>NUCLEOTIDE SEQUENCE</scope>
    <source>
        <strain evidence="3">W1-1</strain>
    </source>
</reference>
<dbReference type="InterPro" id="IPR058253">
    <property type="entry name" value="Zn_ribbon_double"/>
</dbReference>
<sequence length="416" mass="45560">MSQPWRPYSFEHGDDPGEPAEEMHPESTESLIEPKPQQHTVMNLPNISISTIGDLSRVEGGGEPSSHATASESSARSDRYGDRKHPVDVMDGSYKHTGLGLTQKLPGSVARARAAAETRLQIIKAELGSRQEGSKHARDGAAVLPTVPTIKFTDSEKEPKEKEEPCGKWRCCKCHRGQELVSYTKGEHPVSVLECACVHRSCTKCTLEGLIKSFVPMSEPEVVTLSEDSNKIIRFGVFCDGCGLSWRAREVHDDASTKAAVKSALLRVSALPRRLTKRGPHALERLRPSQSMSNLHAQPRTTAPLTVSKSVLNLRALSNEMEKEYGRQAETVFVTFAGIKCDCGMVTDASSLCFQIVDPPEDFYKAQFAKLMAERKVAPPSFGTTPEDQARGHGTPTLSLKGGRVRHPNPLRSNPV</sequence>
<dbReference type="AlphaFoldDB" id="A0A6S6W3S7"/>
<proteinExistence type="predicted"/>
<evidence type="ECO:0000313" key="4">
    <source>
        <dbReference type="Proteomes" id="UP000472372"/>
    </source>
</evidence>
<accession>A0A6S6W3S7</accession>
<protein>
    <recommendedName>
        <fullName evidence="2">Probable double zinc ribbon domain-containing protein</fullName>
    </recommendedName>
</protein>
<name>A0A6S6W3S7_9PLEO</name>
<feature type="region of interest" description="Disordered" evidence="1">
    <location>
        <begin position="379"/>
        <end position="416"/>
    </location>
</feature>
<feature type="region of interest" description="Disordered" evidence="1">
    <location>
        <begin position="1"/>
        <end position="87"/>
    </location>
</feature>
<feature type="region of interest" description="Disordered" evidence="1">
    <location>
        <begin position="279"/>
        <end position="299"/>
    </location>
</feature>
<evidence type="ECO:0000256" key="1">
    <source>
        <dbReference type="SAM" id="MobiDB-lite"/>
    </source>
</evidence>
<evidence type="ECO:0000313" key="3">
    <source>
        <dbReference type="EMBL" id="CAE7177814.1"/>
    </source>
</evidence>
<feature type="compositionally biased region" description="Polar residues" evidence="1">
    <location>
        <begin position="288"/>
        <end position="299"/>
    </location>
</feature>
<evidence type="ECO:0000259" key="2">
    <source>
        <dbReference type="Pfam" id="PF26652"/>
    </source>
</evidence>
<feature type="compositionally biased region" description="Basic and acidic residues" evidence="1">
    <location>
        <begin position="75"/>
        <end position="87"/>
    </location>
</feature>
<dbReference type="Pfam" id="PF26652">
    <property type="entry name" value="Zn_ribbon_double"/>
    <property type="match status" value="1"/>
</dbReference>